<dbReference type="Pfam" id="PF00392">
    <property type="entry name" value="GntR"/>
    <property type="match status" value="1"/>
</dbReference>
<dbReference type="InterPro" id="IPR011711">
    <property type="entry name" value="GntR_C"/>
</dbReference>
<evidence type="ECO:0000256" key="3">
    <source>
        <dbReference type="ARBA" id="ARBA00023163"/>
    </source>
</evidence>
<keyword evidence="1" id="KW-0805">Transcription regulation</keyword>
<dbReference type="SUPFAM" id="SSF48008">
    <property type="entry name" value="GntR ligand-binding domain-like"/>
    <property type="match status" value="1"/>
</dbReference>
<dbReference type="SMART" id="SM00345">
    <property type="entry name" value="HTH_GNTR"/>
    <property type="match status" value="1"/>
</dbReference>
<protein>
    <submittedName>
        <fullName evidence="5">Transcriptional regulator</fullName>
    </submittedName>
</protein>
<dbReference type="InterPro" id="IPR036390">
    <property type="entry name" value="WH_DNA-bd_sf"/>
</dbReference>
<dbReference type="InterPro" id="IPR008920">
    <property type="entry name" value="TF_FadR/GntR_C"/>
</dbReference>
<dbReference type="PANTHER" id="PTHR43537:SF20">
    <property type="entry name" value="HTH-TYPE TRANSCRIPTIONAL REPRESSOR GLAR"/>
    <property type="match status" value="1"/>
</dbReference>
<organism evidence="5 6">
    <name type="scientific">Pseudomonas taeanensis MS-3</name>
    <dbReference type="NCBI Taxonomy" id="1395571"/>
    <lineage>
        <taxon>Bacteria</taxon>
        <taxon>Pseudomonadati</taxon>
        <taxon>Pseudomonadota</taxon>
        <taxon>Gammaproteobacteria</taxon>
        <taxon>Pseudomonadales</taxon>
        <taxon>Pseudomonadaceae</taxon>
        <taxon>Pseudomonas</taxon>
    </lineage>
</organism>
<keyword evidence="3" id="KW-0804">Transcription</keyword>
<dbReference type="NCBIfam" id="NF008576">
    <property type="entry name" value="PRK11534.1"/>
    <property type="match status" value="1"/>
</dbReference>
<dbReference type="InterPro" id="IPR036388">
    <property type="entry name" value="WH-like_DNA-bd_sf"/>
</dbReference>
<dbReference type="Gene3D" id="1.20.120.530">
    <property type="entry name" value="GntR ligand-binding domain-like"/>
    <property type="match status" value="1"/>
</dbReference>
<dbReference type="eggNOG" id="COG1802">
    <property type="taxonomic scope" value="Bacteria"/>
</dbReference>
<feature type="domain" description="HTH gntR-type" evidence="4">
    <location>
        <begin position="8"/>
        <end position="75"/>
    </location>
</feature>
<dbReference type="Gene3D" id="1.10.10.10">
    <property type="entry name" value="Winged helix-like DNA-binding domain superfamily/Winged helix DNA-binding domain"/>
    <property type="match status" value="1"/>
</dbReference>
<keyword evidence="2" id="KW-0238">DNA-binding</keyword>
<dbReference type="SUPFAM" id="SSF46785">
    <property type="entry name" value="Winged helix' DNA-binding domain"/>
    <property type="match status" value="1"/>
</dbReference>
<gene>
    <name evidence="5" type="ORF">TMS3_0111200</name>
</gene>
<dbReference type="Pfam" id="PF07729">
    <property type="entry name" value="FCD"/>
    <property type="match status" value="1"/>
</dbReference>
<dbReference type="Proteomes" id="UP000030063">
    <property type="component" value="Unassembled WGS sequence"/>
</dbReference>
<dbReference type="GO" id="GO:0003677">
    <property type="term" value="F:DNA binding"/>
    <property type="evidence" value="ECO:0007669"/>
    <property type="project" value="UniProtKB-KW"/>
</dbReference>
<dbReference type="GO" id="GO:0003700">
    <property type="term" value="F:DNA-binding transcription factor activity"/>
    <property type="evidence" value="ECO:0007669"/>
    <property type="project" value="InterPro"/>
</dbReference>
<sequence>MDTLAPRQNSAVSGYEWLKRDIIQGLFEPGEKLRMSALKERYDLGVGPLREALSQLIAENLVVAISQRGYRVASMSLSEMQDIYDARANLEALVLRLAIERGDDAWEAQVLACSHTLAKVMEVKTQEQMLEIWDARHKAFHTAIAAGCGSRHLLQARAYLFDQAERYRQLWLRRTVLSEEALALKRQEHSELVEAILVRDATRASAMMQAHLMTPVPIIEGIMRSSKLRTSLPDPELME</sequence>
<evidence type="ECO:0000256" key="2">
    <source>
        <dbReference type="ARBA" id="ARBA00023125"/>
    </source>
</evidence>
<reference evidence="5 6" key="1">
    <citation type="journal article" date="2014" name="Genome Announc.">
        <title>Draft Genome Sequence of Petroleum Oil-Degrading Marine Bacterium Pseudomonas taeanensis Strain MS-3, Isolated from a Crude Oil-Contaminated Seashore.</title>
        <authorList>
            <person name="Lee S.Y."/>
            <person name="Kim S.H."/>
            <person name="Lee D.G."/>
            <person name="Shin S."/>
            <person name="Yun S.H."/>
            <person name="Choi C.W."/>
            <person name="Chung Y.H."/>
            <person name="Choi J.S."/>
            <person name="Kahng H.Y."/>
            <person name="Kim S.I."/>
        </authorList>
    </citation>
    <scope>NUCLEOTIDE SEQUENCE [LARGE SCALE GENOMIC DNA]</scope>
    <source>
        <strain evidence="5 6">MS-3</strain>
    </source>
</reference>
<dbReference type="PANTHER" id="PTHR43537">
    <property type="entry name" value="TRANSCRIPTIONAL REGULATOR, GNTR FAMILY"/>
    <property type="match status" value="1"/>
</dbReference>
<proteinExistence type="predicted"/>
<dbReference type="RefSeq" id="WP_029866289.1">
    <property type="nucleotide sequence ID" value="NZ_AWSQ01000002.1"/>
</dbReference>
<dbReference type="SMART" id="SM00895">
    <property type="entry name" value="FCD"/>
    <property type="match status" value="1"/>
</dbReference>
<accession>A0A0A1YN20</accession>
<evidence type="ECO:0000313" key="6">
    <source>
        <dbReference type="Proteomes" id="UP000030063"/>
    </source>
</evidence>
<keyword evidence="6" id="KW-1185">Reference proteome</keyword>
<dbReference type="AlphaFoldDB" id="A0A0A1YN20"/>
<evidence type="ECO:0000313" key="5">
    <source>
        <dbReference type="EMBL" id="KFX70064.1"/>
    </source>
</evidence>
<comment type="caution">
    <text evidence="5">The sequence shown here is derived from an EMBL/GenBank/DDBJ whole genome shotgun (WGS) entry which is preliminary data.</text>
</comment>
<dbReference type="STRING" id="1395571.TMS3_0111200"/>
<dbReference type="InterPro" id="IPR000524">
    <property type="entry name" value="Tscrpt_reg_HTH_GntR"/>
</dbReference>
<dbReference type="PROSITE" id="PS50949">
    <property type="entry name" value="HTH_GNTR"/>
    <property type="match status" value="1"/>
</dbReference>
<dbReference type="OrthoDB" id="9799812at2"/>
<evidence type="ECO:0000256" key="1">
    <source>
        <dbReference type="ARBA" id="ARBA00023015"/>
    </source>
</evidence>
<name>A0A0A1YN20_9PSED</name>
<dbReference type="EMBL" id="AWSQ01000002">
    <property type="protein sequence ID" value="KFX70064.1"/>
    <property type="molecule type" value="Genomic_DNA"/>
</dbReference>
<evidence type="ECO:0000259" key="4">
    <source>
        <dbReference type="PROSITE" id="PS50949"/>
    </source>
</evidence>